<dbReference type="PANTHER" id="PTHR18964:SF149">
    <property type="entry name" value="BIFUNCTIONAL UDP-N-ACETYLGLUCOSAMINE 2-EPIMERASE_N-ACETYLMANNOSAMINE KINASE"/>
    <property type="match status" value="1"/>
</dbReference>
<dbReference type="Proteomes" id="UP000294547">
    <property type="component" value="Unassembled WGS sequence"/>
</dbReference>
<dbReference type="Pfam" id="PF00480">
    <property type="entry name" value="ROK"/>
    <property type="match status" value="1"/>
</dbReference>
<dbReference type="Gene3D" id="3.30.420.40">
    <property type="match status" value="2"/>
</dbReference>
<reference evidence="2 3" key="1">
    <citation type="submission" date="2019-03" db="EMBL/GenBank/DDBJ databases">
        <title>Genomic Encyclopedia of Type Strains, Phase IV (KMG-IV): sequencing the most valuable type-strain genomes for metagenomic binning, comparative biology and taxonomic classification.</title>
        <authorList>
            <person name="Goeker M."/>
        </authorList>
    </citation>
    <scope>NUCLEOTIDE SEQUENCE [LARGE SCALE GENOMIC DNA]</scope>
    <source>
        <strain evidence="2 3">DSM 102969</strain>
    </source>
</reference>
<name>A0A4R6R7Z8_9HYPH</name>
<comment type="similarity">
    <text evidence="1">Belongs to the ROK (NagC/XylR) family.</text>
</comment>
<dbReference type="InterPro" id="IPR043129">
    <property type="entry name" value="ATPase_NBD"/>
</dbReference>
<sequence length="312" mass="31001">MRTAVGIDLGGTELRAALVAEDGRLLARRSTRTDAAGGPEAVLAQMTGLVADLDLAGARPVAVGVGAPGPLDAEAGVVTGPPTLAGWHGFPLRERLAAALGLSVAIDNDGHAAALGEWRFGAAIGRRHFVYVTVSTGIGGGVVCDGRLLRGRGGLAGHVGHMIVTDDDVVCSCGNRGCWEAVASGTAFGRQARRAAAADPAGRIAALAGTAPADARHVGTAAREGDPAALALVAEEARRLGAGIVGLIHLYSPEVVVIGGGLSALFDLFAPVIADAVATRAMPAFRDVAVVPAALGPDAGLVGAAALVLAPN</sequence>
<protein>
    <submittedName>
        <fullName evidence="2">Glucokinase</fullName>
    </submittedName>
</protein>
<dbReference type="OrthoDB" id="49685at2"/>
<dbReference type="EMBL" id="SNXY01000011">
    <property type="protein sequence ID" value="TDP81885.1"/>
    <property type="molecule type" value="Genomic_DNA"/>
</dbReference>
<evidence type="ECO:0000313" key="2">
    <source>
        <dbReference type="EMBL" id="TDP81885.1"/>
    </source>
</evidence>
<evidence type="ECO:0000256" key="1">
    <source>
        <dbReference type="ARBA" id="ARBA00006479"/>
    </source>
</evidence>
<dbReference type="PROSITE" id="PS01125">
    <property type="entry name" value="ROK"/>
    <property type="match status" value="1"/>
</dbReference>
<accession>A0A4R6R7Z8</accession>
<dbReference type="RefSeq" id="WP_126540473.1">
    <property type="nucleotide sequence ID" value="NZ_BSPM01000002.1"/>
</dbReference>
<keyword evidence="3" id="KW-1185">Reference proteome</keyword>
<keyword evidence="2" id="KW-0418">Kinase</keyword>
<dbReference type="SUPFAM" id="SSF53067">
    <property type="entry name" value="Actin-like ATPase domain"/>
    <property type="match status" value="1"/>
</dbReference>
<proteinExistence type="inferred from homology"/>
<gene>
    <name evidence="2" type="ORF">EDD54_4145</name>
</gene>
<evidence type="ECO:0000313" key="3">
    <source>
        <dbReference type="Proteomes" id="UP000294547"/>
    </source>
</evidence>
<keyword evidence="2" id="KW-0808">Transferase</keyword>
<dbReference type="AlphaFoldDB" id="A0A4R6R7Z8"/>
<dbReference type="GO" id="GO:0016301">
    <property type="term" value="F:kinase activity"/>
    <property type="evidence" value="ECO:0007669"/>
    <property type="project" value="UniProtKB-KW"/>
</dbReference>
<organism evidence="2 3">
    <name type="scientific">Oharaeibacter diazotrophicus</name>
    <dbReference type="NCBI Taxonomy" id="1920512"/>
    <lineage>
        <taxon>Bacteria</taxon>
        <taxon>Pseudomonadati</taxon>
        <taxon>Pseudomonadota</taxon>
        <taxon>Alphaproteobacteria</taxon>
        <taxon>Hyphomicrobiales</taxon>
        <taxon>Pleomorphomonadaceae</taxon>
        <taxon>Oharaeibacter</taxon>
    </lineage>
</organism>
<dbReference type="PANTHER" id="PTHR18964">
    <property type="entry name" value="ROK (REPRESSOR, ORF, KINASE) FAMILY"/>
    <property type="match status" value="1"/>
</dbReference>
<dbReference type="InterPro" id="IPR049874">
    <property type="entry name" value="ROK_cs"/>
</dbReference>
<dbReference type="InterPro" id="IPR000600">
    <property type="entry name" value="ROK"/>
</dbReference>
<comment type="caution">
    <text evidence="2">The sequence shown here is derived from an EMBL/GenBank/DDBJ whole genome shotgun (WGS) entry which is preliminary data.</text>
</comment>